<keyword evidence="2" id="KW-1185">Reference proteome</keyword>
<accession>A0A9D4KRD9</accession>
<comment type="caution">
    <text evidence="1">The sequence shown here is derived from an EMBL/GenBank/DDBJ whole genome shotgun (WGS) entry which is preliminary data.</text>
</comment>
<protein>
    <submittedName>
        <fullName evidence="1">Uncharacterized protein</fullName>
    </submittedName>
</protein>
<proteinExistence type="predicted"/>
<dbReference type="EMBL" id="JAIWYP010000003">
    <property type="protein sequence ID" value="KAH3844715.1"/>
    <property type="molecule type" value="Genomic_DNA"/>
</dbReference>
<dbReference type="Proteomes" id="UP000828390">
    <property type="component" value="Unassembled WGS sequence"/>
</dbReference>
<reference evidence="1" key="1">
    <citation type="journal article" date="2019" name="bioRxiv">
        <title>The Genome of the Zebra Mussel, Dreissena polymorpha: A Resource for Invasive Species Research.</title>
        <authorList>
            <person name="McCartney M.A."/>
            <person name="Auch B."/>
            <person name="Kono T."/>
            <person name="Mallez S."/>
            <person name="Zhang Y."/>
            <person name="Obille A."/>
            <person name="Becker A."/>
            <person name="Abrahante J.E."/>
            <person name="Garbe J."/>
            <person name="Badalamenti J.P."/>
            <person name="Herman A."/>
            <person name="Mangelson H."/>
            <person name="Liachko I."/>
            <person name="Sullivan S."/>
            <person name="Sone E.D."/>
            <person name="Koren S."/>
            <person name="Silverstein K.A.T."/>
            <person name="Beckman K.B."/>
            <person name="Gohl D.M."/>
        </authorList>
    </citation>
    <scope>NUCLEOTIDE SEQUENCE</scope>
    <source>
        <strain evidence="1">Duluth1</strain>
        <tissue evidence="1">Whole animal</tissue>
    </source>
</reference>
<evidence type="ECO:0000313" key="2">
    <source>
        <dbReference type="Proteomes" id="UP000828390"/>
    </source>
</evidence>
<dbReference type="AlphaFoldDB" id="A0A9D4KRD9"/>
<reference evidence="1" key="2">
    <citation type="submission" date="2020-11" db="EMBL/GenBank/DDBJ databases">
        <authorList>
            <person name="McCartney M.A."/>
            <person name="Auch B."/>
            <person name="Kono T."/>
            <person name="Mallez S."/>
            <person name="Becker A."/>
            <person name="Gohl D.M."/>
            <person name="Silverstein K.A.T."/>
            <person name="Koren S."/>
            <person name="Bechman K.B."/>
            <person name="Herman A."/>
            <person name="Abrahante J.E."/>
            <person name="Garbe J."/>
        </authorList>
    </citation>
    <scope>NUCLEOTIDE SEQUENCE</scope>
    <source>
        <strain evidence="1">Duluth1</strain>
        <tissue evidence="1">Whole animal</tissue>
    </source>
</reference>
<name>A0A9D4KRD9_DREPO</name>
<evidence type="ECO:0000313" key="1">
    <source>
        <dbReference type="EMBL" id="KAH3844715.1"/>
    </source>
</evidence>
<sequence length="54" mass="5725">MDILPTINNAESTPYSACIAVVMLSVYSCGNAEHVPYSACIAVVMLSMCITARV</sequence>
<gene>
    <name evidence="1" type="ORF">DPMN_086976</name>
</gene>
<organism evidence="1 2">
    <name type="scientific">Dreissena polymorpha</name>
    <name type="common">Zebra mussel</name>
    <name type="synonym">Mytilus polymorpha</name>
    <dbReference type="NCBI Taxonomy" id="45954"/>
    <lineage>
        <taxon>Eukaryota</taxon>
        <taxon>Metazoa</taxon>
        <taxon>Spiralia</taxon>
        <taxon>Lophotrochozoa</taxon>
        <taxon>Mollusca</taxon>
        <taxon>Bivalvia</taxon>
        <taxon>Autobranchia</taxon>
        <taxon>Heteroconchia</taxon>
        <taxon>Euheterodonta</taxon>
        <taxon>Imparidentia</taxon>
        <taxon>Neoheterodontei</taxon>
        <taxon>Myida</taxon>
        <taxon>Dreissenoidea</taxon>
        <taxon>Dreissenidae</taxon>
        <taxon>Dreissena</taxon>
    </lineage>
</organism>